<evidence type="ECO:0000313" key="7">
    <source>
        <dbReference type="Proteomes" id="UP000809440"/>
    </source>
</evidence>
<evidence type="ECO:0000313" key="6">
    <source>
        <dbReference type="Proteomes" id="UP000755667"/>
    </source>
</evidence>
<evidence type="ECO:0000256" key="2">
    <source>
        <dbReference type="ARBA" id="ARBA00023315"/>
    </source>
</evidence>
<reference evidence="4 7" key="1">
    <citation type="submission" date="2021-01" db="EMBL/GenBank/DDBJ databases">
        <title>Diatom-associated Roseobacters Show Island Model of Population Structure.</title>
        <authorList>
            <person name="Qu L."/>
            <person name="Feng X."/>
            <person name="Chen Y."/>
            <person name="Li L."/>
            <person name="Wang X."/>
            <person name="Hu Z."/>
            <person name="Wang H."/>
            <person name="Luo H."/>
        </authorList>
    </citation>
    <scope>NUCLEOTIDE SEQUENCE</scope>
    <source>
        <strain evidence="5 7">CC28-63</strain>
        <strain evidence="4">CC28-69</strain>
    </source>
</reference>
<dbReference type="GeneID" id="62640145"/>
<keyword evidence="2" id="KW-0012">Acyltransferase</keyword>
<protein>
    <submittedName>
        <fullName evidence="4">GNAT family N-acetyltransferase</fullName>
    </submittedName>
</protein>
<organism evidence="4 6">
    <name type="scientific">Marivita cryptomonadis</name>
    <dbReference type="NCBI Taxonomy" id="505252"/>
    <lineage>
        <taxon>Bacteria</taxon>
        <taxon>Pseudomonadati</taxon>
        <taxon>Pseudomonadota</taxon>
        <taxon>Alphaproteobacteria</taxon>
        <taxon>Rhodobacterales</taxon>
        <taxon>Roseobacteraceae</taxon>
        <taxon>Marivita</taxon>
    </lineage>
</organism>
<comment type="caution">
    <text evidence="4">The sequence shown here is derived from an EMBL/GenBank/DDBJ whole genome shotgun (WGS) entry which is preliminary data.</text>
</comment>
<proteinExistence type="predicted"/>
<dbReference type="InterPro" id="IPR016181">
    <property type="entry name" value="Acyl_CoA_acyltransferase"/>
</dbReference>
<dbReference type="SUPFAM" id="SSF55729">
    <property type="entry name" value="Acyl-CoA N-acyltransferases (Nat)"/>
    <property type="match status" value="1"/>
</dbReference>
<dbReference type="AlphaFoldDB" id="A0A9Q2RZZ6"/>
<dbReference type="OrthoDB" id="9789603at2"/>
<dbReference type="Proteomes" id="UP000809440">
    <property type="component" value="Unassembled WGS sequence"/>
</dbReference>
<dbReference type="GO" id="GO:0016747">
    <property type="term" value="F:acyltransferase activity, transferring groups other than amino-acyl groups"/>
    <property type="evidence" value="ECO:0007669"/>
    <property type="project" value="InterPro"/>
</dbReference>
<dbReference type="InterPro" id="IPR050832">
    <property type="entry name" value="Bact_Acetyltransf"/>
</dbReference>
<gene>
    <name evidence="4" type="ORF">JQX41_00575</name>
    <name evidence="5" type="ORF">JQX48_00575</name>
</gene>
<feature type="domain" description="N-acetyltransferase" evidence="3">
    <location>
        <begin position="1"/>
        <end position="155"/>
    </location>
</feature>
<dbReference type="RefSeq" id="WP_085628406.1">
    <property type="nucleotide sequence ID" value="NZ_JAFBWU010000001.1"/>
</dbReference>
<keyword evidence="1" id="KW-0808">Transferase</keyword>
<keyword evidence="7" id="KW-1185">Reference proteome</keyword>
<accession>A0A9Q2RZZ6</accession>
<dbReference type="PANTHER" id="PTHR43877">
    <property type="entry name" value="AMINOALKYLPHOSPHONATE N-ACETYLTRANSFERASE-RELATED-RELATED"/>
    <property type="match status" value="1"/>
</dbReference>
<dbReference type="EMBL" id="JAFBXF010000001">
    <property type="protein sequence ID" value="MBM2415451.1"/>
    <property type="molecule type" value="Genomic_DNA"/>
</dbReference>
<dbReference type="Gene3D" id="3.40.630.30">
    <property type="match status" value="1"/>
</dbReference>
<dbReference type="Pfam" id="PF00583">
    <property type="entry name" value="Acetyltransf_1"/>
    <property type="match status" value="1"/>
</dbReference>
<dbReference type="Proteomes" id="UP000755667">
    <property type="component" value="Unassembled WGS sequence"/>
</dbReference>
<sequence>MDLTPYRLGPGDPALPAVLTLIQSSFAFMDERIDPPSSMHKLTLGSLSEQAETGEIWGIGHPVQACVFLTPKPGSVYLGKLAVAPNARRQGLARRLIDLAATRAADLRCSFVELQTRIELVENHATFEALGFREVGRTAHPGYDHPTSITYRLNL</sequence>
<dbReference type="EMBL" id="JAFBXE010000001">
    <property type="protein sequence ID" value="MBM2410784.1"/>
    <property type="molecule type" value="Genomic_DNA"/>
</dbReference>
<evidence type="ECO:0000256" key="1">
    <source>
        <dbReference type="ARBA" id="ARBA00022679"/>
    </source>
</evidence>
<evidence type="ECO:0000259" key="3">
    <source>
        <dbReference type="PROSITE" id="PS51186"/>
    </source>
</evidence>
<dbReference type="PROSITE" id="PS51186">
    <property type="entry name" value="GNAT"/>
    <property type="match status" value="1"/>
</dbReference>
<evidence type="ECO:0000313" key="5">
    <source>
        <dbReference type="EMBL" id="MBM2415451.1"/>
    </source>
</evidence>
<dbReference type="InterPro" id="IPR000182">
    <property type="entry name" value="GNAT_dom"/>
</dbReference>
<name>A0A9Q2RZZ6_9RHOB</name>
<dbReference type="CDD" id="cd04301">
    <property type="entry name" value="NAT_SF"/>
    <property type="match status" value="1"/>
</dbReference>
<evidence type="ECO:0000313" key="4">
    <source>
        <dbReference type="EMBL" id="MBM2410784.1"/>
    </source>
</evidence>